<dbReference type="PANTHER" id="PTHR43806:SF11">
    <property type="entry name" value="CEREVISIN-RELATED"/>
    <property type="match status" value="1"/>
</dbReference>
<evidence type="ECO:0000313" key="9">
    <source>
        <dbReference type="EMBL" id="KAB2370788.1"/>
    </source>
</evidence>
<evidence type="ECO:0000256" key="4">
    <source>
        <dbReference type="ARBA" id="ARBA00022825"/>
    </source>
</evidence>
<feature type="active site" description="Charge relay system" evidence="5">
    <location>
        <position position="90"/>
    </location>
</feature>
<comment type="caution">
    <text evidence="9">The sequence shown here is derived from an EMBL/GenBank/DDBJ whole genome shotgun (WGS) entry which is preliminary data.</text>
</comment>
<dbReference type="Proteomes" id="UP000483004">
    <property type="component" value="Unassembled WGS sequence"/>
</dbReference>
<dbReference type="Gene3D" id="3.40.50.200">
    <property type="entry name" value="Peptidase S8/S53 domain"/>
    <property type="match status" value="1"/>
</dbReference>
<evidence type="ECO:0000256" key="2">
    <source>
        <dbReference type="ARBA" id="ARBA00022670"/>
    </source>
</evidence>
<keyword evidence="7" id="KW-0812">Transmembrane</keyword>
<evidence type="ECO:0000256" key="1">
    <source>
        <dbReference type="ARBA" id="ARBA00011073"/>
    </source>
</evidence>
<dbReference type="GO" id="GO:0004252">
    <property type="term" value="F:serine-type endopeptidase activity"/>
    <property type="evidence" value="ECO:0007669"/>
    <property type="project" value="UniProtKB-UniRule"/>
</dbReference>
<organism evidence="9 10">
    <name type="scientific">Actinomadura montaniterrae</name>
    <dbReference type="NCBI Taxonomy" id="1803903"/>
    <lineage>
        <taxon>Bacteria</taxon>
        <taxon>Bacillati</taxon>
        <taxon>Actinomycetota</taxon>
        <taxon>Actinomycetes</taxon>
        <taxon>Streptosporangiales</taxon>
        <taxon>Thermomonosporaceae</taxon>
        <taxon>Actinomadura</taxon>
    </lineage>
</organism>
<sequence>MPRLPLASPPPAEWRQTKRDQGQPHLRTRVMAPHRAVAAGLALALIGAVASPASAELQPRKDEWWFSAWDVQNSVWPLTKGSGVTVAVLDSGVDAGIPELSGAVLKGADTAGGKTDGRKDMDIFEDGHGTSMAVMIAGRGGGNSGYVGVAPEAEILPVHVATGDVPGSPVGITPALTNGIRFAVDKGAKVINLSIGAGADGIPHQCPDKLLDAIGYAIKKDVVIVASAGNSGRTINSPEAPGSCPGVVAVGGIDSDLRPWAKTQRQPYVALAAPASGSVFVGRGDKVYSRAAGTSASAALVSGAVALVRARNPHMSGRTVVQRLLATALPINKPVPDEATGYGAIRIARAMDPARYPVPADAPNPVYERFDRVQGAAKDVNVVPTAEARKVGGGPSAFVYVAVGGVVVLLVGGLAFVWFRSRRPSLR</sequence>
<dbReference type="AlphaFoldDB" id="A0A6L3VIW9"/>
<evidence type="ECO:0000256" key="3">
    <source>
        <dbReference type="ARBA" id="ARBA00022801"/>
    </source>
</evidence>
<dbReference type="PRINTS" id="PR00723">
    <property type="entry name" value="SUBTILISIN"/>
</dbReference>
<feature type="transmembrane region" description="Helical" evidence="7">
    <location>
        <begin position="397"/>
        <end position="419"/>
    </location>
</feature>
<dbReference type="PROSITE" id="PS51892">
    <property type="entry name" value="SUBTILASE"/>
    <property type="match status" value="1"/>
</dbReference>
<comment type="similarity">
    <text evidence="1 5">Belongs to the peptidase S8 family.</text>
</comment>
<keyword evidence="3 5" id="KW-0378">Hydrolase</keyword>
<dbReference type="InterPro" id="IPR050131">
    <property type="entry name" value="Peptidase_S8_subtilisin-like"/>
</dbReference>
<dbReference type="SUPFAM" id="SSF52743">
    <property type="entry name" value="Subtilisin-like"/>
    <property type="match status" value="1"/>
</dbReference>
<protein>
    <submittedName>
        <fullName evidence="9">S8 family serine peptidase</fullName>
    </submittedName>
</protein>
<reference evidence="9 10" key="1">
    <citation type="submission" date="2019-09" db="EMBL/GenBank/DDBJ databases">
        <title>Actinomadura physcomitrii sp. nov., a novel actinomycete isolated from moss [Physcomitrium sphaericum (Ludw) Fuernr].</title>
        <authorList>
            <person name="Liu C."/>
            <person name="Zhuang X."/>
        </authorList>
    </citation>
    <scope>NUCLEOTIDE SEQUENCE [LARGE SCALE GENOMIC DNA]</scope>
    <source>
        <strain evidence="9 10">CYP1-1B</strain>
    </source>
</reference>
<accession>A0A6L3VIW9</accession>
<feature type="region of interest" description="Disordered" evidence="6">
    <location>
        <begin position="1"/>
        <end position="24"/>
    </location>
</feature>
<keyword evidence="7" id="KW-1133">Transmembrane helix</keyword>
<gene>
    <name evidence="9" type="ORF">F9B16_34220</name>
</gene>
<feature type="active site" description="Charge relay system" evidence="5">
    <location>
        <position position="295"/>
    </location>
</feature>
<dbReference type="Pfam" id="PF00082">
    <property type="entry name" value="Peptidase_S8"/>
    <property type="match status" value="1"/>
</dbReference>
<dbReference type="OrthoDB" id="3530033at2"/>
<keyword evidence="7" id="KW-0472">Membrane</keyword>
<dbReference type="InterPro" id="IPR036852">
    <property type="entry name" value="Peptidase_S8/S53_dom_sf"/>
</dbReference>
<evidence type="ECO:0000256" key="5">
    <source>
        <dbReference type="PROSITE-ProRule" id="PRU01240"/>
    </source>
</evidence>
<name>A0A6L3VIW9_9ACTN</name>
<evidence type="ECO:0000256" key="7">
    <source>
        <dbReference type="SAM" id="Phobius"/>
    </source>
</evidence>
<keyword evidence="10" id="KW-1185">Reference proteome</keyword>
<dbReference type="EMBL" id="WBMR01000140">
    <property type="protein sequence ID" value="KAB2370788.1"/>
    <property type="molecule type" value="Genomic_DNA"/>
</dbReference>
<proteinExistence type="inferred from homology"/>
<feature type="domain" description="Peptidase S8/S53" evidence="8">
    <location>
        <begin position="81"/>
        <end position="343"/>
    </location>
</feature>
<evidence type="ECO:0000313" key="10">
    <source>
        <dbReference type="Proteomes" id="UP000483004"/>
    </source>
</evidence>
<evidence type="ECO:0000259" key="8">
    <source>
        <dbReference type="Pfam" id="PF00082"/>
    </source>
</evidence>
<dbReference type="InterPro" id="IPR000209">
    <property type="entry name" value="Peptidase_S8/S53_dom"/>
</dbReference>
<dbReference type="InterPro" id="IPR015500">
    <property type="entry name" value="Peptidase_S8_subtilisin-rel"/>
</dbReference>
<feature type="active site" description="Charge relay system" evidence="5">
    <location>
        <position position="128"/>
    </location>
</feature>
<dbReference type="PANTHER" id="PTHR43806">
    <property type="entry name" value="PEPTIDASE S8"/>
    <property type="match status" value="1"/>
</dbReference>
<evidence type="ECO:0000256" key="6">
    <source>
        <dbReference type="SAM" id="MobiDB-lite"/>
    </source>
</evidence>
<keyword evidence="4 5" id="KW-0720">Serine protease</keyword>
<keyword evidence="2 5" id="KW-0645">Protease</keyword>
<dbReference type="GO" id="GO:0006508">
    <property type="term" value="P:proteolysis"/>
    <property type="evidence" value="ECO:0007669"/>
    <property type="project" value="UniProtKB-KW"/>
</dbReference>